<dbReference type="EMBL" id="AOHO01000065">
    <property type="protein sequence ID" value="EME55926.1"/>
    <property type="molecule type" value="Genomic_DNA"/>
</dbReference>
<feature type="compositionally biased region" description="Gly residues" evidence="5">
    <location>
        <begin position="9"/>
        <end position="20"/>
    </location>
</feature>
<dbReference type="Pfam" id="PF00440">
    <property type="entry name" value="TetR_N"/>
    <property type="match status" value="1"/>
</dbReference>
<evidence type="ECO:0000256" key="5">
    <source>
        <dbReference type="SAM" id="MobiDB-lite"/>
    </source>
</evidence>
<keyword evidence="1" id="KW-0805">Transcription regulation</keyword>
<dbReference type="SUPFAM" id="SSF46689">
    <property type="entry name" value="Homeodomain-like"/>
    <property type="match status" value="1"/>
</dbReference>
<dbReference type="PROSITE" id="PS50977">
    <property type="entry name" value="HTH_TETR_2"/>
    <property type="match status" value="1"/>
</dbReference>
<sequence length="281" mass="29905">MDAVVGAGRHFGSGGSPGEGVSGLRSASIWISMLVLCAIGSQISSIGASRDWLTPQRRARTAYHANPARKRGRLRNAATGATRVRLTWAEQQRRTHEHLLDAGRQVFLRHGFLAATVEEIAADAGYTRGAVYKHFGGKEGLWLAIVEADADGHLRGLREALSRATSRDEMIAALNPADVADKDAAKWSAAAAEVLAATARQPETAVRIAAIQRRHDDEVVALLAEHSRRLRLEPAIPLDQAVVMIGALGIGLAPRQTVAPAADPAAVLTHVLGTVFPPEAK</sequence>
<evidence type="ECO:0000313" key="8">
    <source>
        <dbReference type="Proteomes" id="UP000054226"/>
    </source>
</evidence>
<comment type="caution">
    <text evidence="7">The sequence shown here is derived from an EMBL/GenBank/DDBJ whole genome shotgun (WGS) entry which is preliminary data.</text>
</comment>
<feature type="region of interest" description="Disordered" evidence="5">
    <location>
        <begin position="1"/>
        <end position="20"/>
    </location>
</feature>
<dbReference type="PANTHER" id="PTHR47506:SF6">
    <property type="entry name" value="HTH-TYPE TRANSCRIPTIONAL REPRESSOR NEMR"/>
    <property type="match status" value="1"/>
</dbReference>
<dbReference type="GO" id="GO:0003677">
    <property type="term" value="F:DNA binding"/>
    <property type="evidence" value="ECO:0007669"/>
    <property type="project" value="UniProtKB-UniRule"/>
</dbReference>
<dbReference type="PATRIC" id="fig|1284240.4.peg.4977"/>
<dbReference type="Proteomes" id="UP000054226">
    <property type="component" value="Unassembled WGS sequence"/>
</dbReference>
<dbReference type="InterPro" id="IPR009057">
    <property type="entry name" value="Homeodomain-like_sf"/>
</dbReference>
<accession>M2X4G6</accession>
<keyword evidence="8" id="KW-1185">Reference proteome</keyword>
<proteinExistence type="predicted"/>
<feature type="DNA-binding region" description="H-T-H motif" evidence="4">
    <location>
        <begin position="116"/>
        <end position="135"/>
    </location>
</feature>
<dbReference type="RefSeq" id="WP_007032735.1">
    <property type="nucleotide sequence ID" value="NZ_AOHO01000065.1"/>
</dbReference>
<dbReference type="PANTHER" id="PTHR47506">
    <property type="entry name" value="TRANSCRIPTIONAL REGULATORY PROTEIN"/>
    <property type="match status" value="1"/>
</dbReference>
<evidence type="ECO:0000256" key="1">
    <source>
        <dbReference type="ARBA" id="ARBA00023015"/>
    </source>
</evidence>
<evidence type="ECO:0000256" key="2">
    <source>
        <dbReference type="ARBA" id="ARBA00023125"/>
    </source>
</evidence>
<dbReference type="AlphaFoldDB" id="M2X4G6"/>
<feature type="domain" description="HTH tetR-type" evidence="6">
    <location>
        <begin position="93"/>
        <end position="153"/>
    </location>
</feature>
<evidence type="ECO:0000313" key="7">
    <source>
        <dbReference type="EMBL" id="EME55926.1"/>
    </source>
</evidence>
<keyword evidence="2 4" id="KW-0238">DNA-binding</keyword>
<evidence type="ECO:0000259" key="6">
    <source>
        <dbReference type="PROSITE" id="PS50977"/>
    </source>
</evidence>
<reference evidence="7 8" key="1">
    <citation type="journal article" date="2013" name="Genome Announc.">
        <title>Draft Genome Sequence of Amycolatopsis decaplanina Strain DSM 44594T.</title>
        <authorList>
            <person name="Kaur N."/>
            <person name="Kumar S."/>
            <person name="Bala M."/>
            <person name="Raghava G.P."/>
            <person name="Mayilraj S."/>
        </authorList>
    </citation>
    <scope>NUCLEOTIDE SEQUENCE [LARGE SCALE GENOMIC DNA]</scope>
    <source>
        <strain evidence="7 8">DSM 44594</strain>
    </source>
</reference>
<evidence type="ECO:0000256" key="3">
    <source>
        <dbReference type="ARBA" id="ARBA00023163"/>
    </source>
</evidence>
<gene>
    <name evidence="7" type="ORF">H074_24500</name>
</gene>
<name>M2X4G6_9PSEU</name>
<keyword evidence="3" id="KW-0804">Transcription</keyword>
<protein>
    <submittedName>
        <fullName evidence="7">TetR family transcriptional regulator</fullName>
    </submittedName>
</protein>
<dbReference type="InterPro" id="IPR001647">
    <property type="entry name" value="HTH_TetR"/>
</dbReference>
<organism evidence="7 8">
    <name type="scientific">Amycolatopsis decaplanina DSM 44594</name>
    <dbReference type="NCBI Taxonomy" id="1284240"/>
    <lineage>
        <taxon>Bacteria</taxon>
        <taxon>Bacillati</taxon>
        <taxon>Actinomycetota</taxon>
        <taxon>Actinomycetes</taxon>
        <taxon>Pseudonocardiales</taxon>
        <taxon>Pseudonocardiaceae</taxon>
        <taxon>Amycolatopsis</taxon>
    </lineage>
</organism>
<dbReference type="Gene3D" id="1.10.357.10">
    <property type="entry name" value="Tetracycline Repressor, domain 2"/>
    <property type="match status" value="1"/>
</dbReference>
<evidence type="ECO:0000256" key="4">
    <source>
        <dbReference type="PROSITE-ProRule" id="PRU00335"/>
    </source>
</evidence>
<dbReference type="PRINTS" id="PR00455">
    <property type="entry name" value="HTHTETR"/>
</dbReference>